<comment type="caution">
    <text evidence="3">The sequence shown here is derived from an EMBL/GenBank/DDBJ whole genome shotgun (WGS) entry which is preliminary data.</text>
</comment>
<reference evidence="4" key="1">
    <citation type="submission" date="2017-09" db="EMBL/GenBank/DDBJ databases">
        <title>Depth-based differentiation of microbial function through sediment-hosted aquifers and enrichment of novel symbionts in the deep terrestrial subsurface.</title>
        <authorList>
            <person name="Probst A.J."/>
            <person name="Ladd B."/>
            <person name="Jarett J.K."/>
            <person name="Geller-Mcgrath D.E."/>
            <person name="Sieber C.M.K."/>
            <person name="Emerson J.B."/>
            <person name="Anantharaman K."/>
            <person name="Thomas B.C."/>
            <person name="Malmstrom R."/>
            <person name="Stieglmeier M."/>
            <person name="Klingl A."/>
            <person name="Woyke T."/>
            <person name="Ryan C.M."/>
            <person name="Banfield J.F."/>
        </authorList>
    </citation>
    <scope>NUCLEOTIDE SEQUENCE [LARGE SCALE GENOMIC DNA]</scope>
</reference>
<gene>
    <name evidence="3" type="ORF">CO049_00900</name>
</gene>
<evidence type="ECO:0000256" key="2">
    <source>
        <dbReference type="SAM" id="Phobius"/>
    </source>
</evidence>
<keyword evidence="2" id="KW-1133">Transmembrane helix</keyword>
<proteinExistence type="predicted"/>
<feature type="region of interest" description="Disordered" evidence="1">
    <location>
        <begin position="63"/>
        <end position="84"/>
    </location>
</feature>
<accession>A0A2M8F1S5</accession>
<protein>
    <recommendedName>
        <fullName evidence="5">Zinc ribbon domain-containing protein</fullName>
    </recommendedName>
</protein>
<dbReference type="EMBL" id="PFSA01000017">
    <property type="protein sequence ID" value="PJC33243.1"/>
    <property type="molecule type" value="Genomic_DNA"/>
</dbReference>
<evidence type="ECO:0000256" key="1">
    <source>
        <dbReference type="SAM" id="MobiDB-lite"/>
    </source>
</evidence>
<sequence>MDDHQATKKCPSCQEGISFDATKCPYCGKDFRNWFTRHPIISIIIAIFVLSPFLSGLFSGISSPAKKSSSTTKESVQISKTEQNKNAEINKKELEEERQRKIDNLSNTFCKKRQGEYTYDVFICSGCVNLKDMINLMESSEEVTIKQVKSPALTEDCKKISDLCLKIWEEEDCSKIAEKKIWIGMNSNQLLLSWSLPKDRNNTVSSWGISSQWVYDDFGPYVYLEGESKNAMKVTSWQD</sequence>
<dbReference type="Proteomes" id="UP000229777">
    <property type="component" value="Unassembled WGS sequence"/>
</dbReference>
<keyword evidence="2" id="KW-0472">Membrane</keyword>
<feature type="compositionally biased region" description="Low complexity" evidence="1">
    <location>
        <begin position="63"/>
        <end position="75"/>
    </location>
</feature>
<keyword evidence="2" id="KW-0812">Transmembrane</keyword>
<evidence type="ECO:0008006" key="5">
    <source>
        <dbReference type="Google" id="ProtNLM"/>
    </source>
</evidence>
<name>A0A2M8F1S5_9BACT</name>
<evidence type="ECO:0000313" key="3">
    <source>
        <dbReference type="EMBL" id="PJC33243.1"/>
    </source>
</evidence>
<evidence type="ECO:0000313" key="4">
    <source>
        <dbReference type="Proteomes" id="UP000229777"/>
    </source>
</evidence>
<feature type="transmembrane region" description="Helical" evidence="2">
    <location>
        <begin position="40"/>
        <end position="61"/>
    </location>
</feature>
<organism evidence="3 4">
    <name type="scientific">Candidatus Roizmanbacteria bacterium CG_4_9_14_0_2_um_filter_36_12</name>
    <dbReference type="NCBI Taxonomy" id="1974837"/>
    <lineage>
        <taxon>Bacteria</taxon>
        <taxon>Candidatus Roizmaniibacteriota</taxon>
    </lineage>
</organism>
<dbReference type="AlphaFoldDB" id="A0A2M8F1S5"/>